<dbReference type="Pfam" id="PF01915">
    <property type="entry name" value="Glyco_hydro_3_C"/>
    <property type="match status" value="1"/>
</dbReference>
<evidence type="ECO:0000256" key="2">
    <source>
        <dbReference type="ARBA" id="ARBA00022801"/>
    </source>
</evidence>
<keyword evidence="4 5" id="KW-0326">Glycosidase</keyword>
<dbReference type="Pfam" id="PF14310">
    <property type="entry name" value="Fn3-like"/>
    <property type="match status" value="1"/>
</dbReference>
<dbReference type="Pfam" id="PF00933">
    <property type="entry name" value="Glyco_hydro_3"/>
    <property type="match status" value="1"/>
</dbReference>
<evidence type="ECO:0000256" key="6">
    <source>
        <dbReference type="SAM" id="SignalP"/>
    </source>
</evidence>
<dbReference type="EMBL" id="JACHGR010000005">
    <property type="protein sequence ID" value="MBB6055694.1"/>
    <property type="molecule type" value="Genomic_DNA"/>
</dbReference>
<keyword evidence="3" id="KW-0119">Carbohydrate metabolism</keyword>
<protein>
    <submittedName>
        <fullName evidence="8">Beta-glucosidase</fullName>
        <ecNumber evidence="8">3.2.1.21</ecNumber>
    </submittedName>
</protein>
<dbReference type="SUPFAM" id="SSF51445">
    <property type="entry name" value="(Trans)glycosidases"/>
    <property type="match status" value="1"/>
</dbReference>
<dbReference type="PANTHER" id="PTHR42715">
    <property type="entry name" value="BETA-GLUCOSIDASE"/>
    <property type="match status" value="1"/>
</dbReference>
<dbReference type="EC" id="3.2.1.21" evidence="8"/>
<evidence type="ECO:0000256" key="4">
    <source>
        <dbReference type="ARBA" id="ARBA00023295"/>
    </source>
</evidence>
<dbReference type="InterPro" id="IPR036962">
    <property type="entry name" value="Glyco_hydro_3_N_sf"/>
</dbReference>
<dbReference type="InterPro" id="IPR026891">
    <property type="entry name" value="Fn3-like"/>
</dbReference>
<name>A0A841G981_9GAMM</name>
<evidence type="ECO:0000313" key="8">
    <source>
        <dbReference type="EMBL" id="MBB6055694.1"/>
    </source>
</evidence>
<proteinExistence type="inferred from homology"/>
<comment type="caution">
    <text evidence="8">The sequence shown here is derived from an EMBL/GenBank/DDBJ whole genome shotgun (WGS) entry which is preliminary data.</text>
</comment>
<dbReference type="Gene3D" id="2.60.120.380">
    <property type="match status" value="1"/>
</dbReference>
<dbReference type="GO" id="GO:0008422">
    <property type="term" value="F:beta-glucosidase activity"/>
    <property type="evidence" value="ECO:0007669"/>
    <property type="project" value="UniProtKB-EC"/>
</dbReference>
<dbReference type="InterPro" id="IPR050288">
    <property type="entry name" value="Cellulose_deg_GH3"/>
</dbReference>
<dbReference type="PRINTS" id="PR00133">
    <property type="entry name" value="GLHYDRLASE3"/>
</dbReference>
<accession>A0A841G981</accession>
<gene>
    <name evidence="8" type="ORF">HNR75_001612</name>
</gene>
<reference evidence="8 9" key="1">
    <citation type="submission" date="2020-08" db="EMBL/GenBank/DDBJ databases">
        <title>Genomic Encyclopedia of Type Strains, Phase IV (KMG-IV): sequencing the most valuable type-strain genomes for metagenomic binning, comparative biology and taxonomic classification.</title>
        <authorList>
            <person name="Goeker M."/>
        </authorList>
    </citation>
    <scope>NUCLEOTIDE SEQUENCE [LARGE SCALE GENOMIC DNA]</scope>
    <source>
        <strain evidence="8 9">DSM 22975</strain>
    </source>
</reference>
<dbReference type="InterPro" id="IPR017853">
    <property type="entry name" value="GH"/>
</dbReference>
<dbReference type="AlphaFoldDB" id="A0A841G981"/>
<keyword evidence="6" id="KW-0732">Signal</keyword>
<dbReference type="SUPFAM" id="SSF52279">
    <property type="entry name" value="Beta-D-glucan exohydrolase, C-terminal domain"/>
    <property type="match status" value="1"/>
</dbReference>
<dbReference type="Gene3D" id="3.20.20.300">
    <property type="entry name" value="Glycoside hydrolase, family 3, N-terminal domain"/>
    <property type="match status" value="1"/>
</dbReference>
<evidence type="ECO:0000256" key="5">
    <source>
        <dbReference type="RuleBase" id="RU361161"/>
    </source>
</evidence>
<dbReference type="PROSITE" id="PS00775">
    <property type="entry name" value="GLYCOSYL_HYDROL_F3"/>
    <property type="match status" value="1"/>
</dbReference>
<dbReference type="RefSeq" id="WP_188026447.1">
    <property type="nucleotide sequence ID" value="NZ_JACHGR010000005.1"/>
</dbReference>
<dbReference type="Proteomes" id="UP000585721">
    <property type="component" value="Unassembled WGS sequence"/>
</dbReference>
<dbReference type="InterPro" id="IPR001764">
    <property type="entry name" value="Glyco_hydro_3_N"/>
</dbReference>
<feature type="domain" description="Fibronectin type III-like" evidence="7">
    <location>
        <begin position="787"/>
        <end position="858"/>
    </location>
</feature>
<dbReference type="InterPro" id="IPR002772">
    <property type="entry name" value="Glyco_hydro_3_C"/>
</dbReference>
<dbReference type="PANTHER" id="PTHR42715:SF10">
    <property type="entry name" value="BETA-GLUCOSIDASE"/>
    <property type="match status" value="1"/>
</dbReference>
<evidence type="ECO:0000313" key="9">
    <source>
        <dbReference type="Proteomes" id="UP000585721"/>
    </source>
</evidence>
<feature type="chain" id="PRO_5032750138" evidence="6">
    <location>
        <begin position="30"/>
        <end position="873"/>
    </location>
</feature>
<keyword evidence="9" id="KW-1185">Reference proteome</keyword>
<evidence type="ECO:0000256" key="3">
    <source>
        <dbReference type="ARBA" id="ARBA00023277"/>
    </source>
</evidence>
<feature type="signal peptide" evidence="6">
    <location>
        <begin position="1"/>
        <end position="29"/>
    </location>
</feature>
<comment type="similarity">
    <text evidence="1 5">Belongs to the glycosyl hydrolase 3 family.</text>
</comment>
<dbReference type="InterPro" id="IPR013783">
    <property type="entry name" value="Ig-like_fold"/>
</dbReference>
<dbReference type="InterPro" id="IPR036881">
    <property type="entry name" value="Glyco_hydro_3_C_sf"/>
</dbReference>
<evidence type="ECO:0000259" key="7">
    <source>
        <dbReference type="SMART" id="SM01217"/>
    </source>
</evidence>
<organism evidence="8 9">
    <name type="scientific">Tolumonas osonensis</name>
    <dbReference type="NCBI Taxonomy" id="675874"/>
    <lineage>
        <taxon>Bacteria</taxon>
        <taxon>Pseudomonadati</taxon>
        <taxon>Pseudomonadota</taxon>
        <taxon>Gammaproteobacteria</taxon>
        <taxon>Aeromonadales</taxon>
        <taxon>Aeromonadaceae</taxon>
        <taxon>Tolumonas</taxon>
    </lineage>
</organism>
<keyword evidence="2 5" id="KW-0378">Hydrolase</keyword>
<dbReference type="SMART" id="SM01217">
    <property type="entry name" value="Fn3_like"/>
    <property type="match status" value="1"/>
</dbReference>
<dbReference type="InterPro" id="IPR019800">
    <property type="entry name" value="Glyco_hydro_3_AS"/>
</dbReference>
<dbReference type="Gene3D" id="3.40.50.1700">
    <property type="entry name" value="Glycoside hydrolase family 3 C-terminal domain"/>
    <property type="match status" value="1"/>
</dbReference>
<sequence>MKKQNTFRQSAIAAAVTALITLTSQSVVAQTNPVSDKITSLIAQMTLDEKISFLHGTVQGFDMANQHDPENKAAVGFIPGVKRLGIPALRLTDGPAGARHPMHLATAMPSPVALAASFDPALAEQYGNVIGVEARALDQDILLSPMVNIVRTPQAGRNFETLGEDPLLAGKLVASEIKGIQDKGLMATVKHFAANNQETDRGTGVSVVDERTLQEIYLPAFEQAVKADVASFMCSYNRLAIDGKGNDYSCANEMLLTDILRGQWGYKGFVMTDWYATLFEGKAPDPTPIKAGLDMEMPSGFFFGEPLKQAVTKGDIPVSDIDQAVGRILTQMERFHMLDGKLPARAKMDDVAAEHAAIALKTAREGAVLLKNRQSVLPLSAEDLNDLLIIGSTAQVPVIGGGGSSHVKAKKSISPLQALNDVAGKAQTAILGIDLDGTAIPMSALKTADGQSGLTRKLKNSTITVANIDLAGEKNALPAYSKVTWQGMLTAPETGEYDIKLHIRGGAATLKLGNGDAKGEPQLNSNGFFATTNRLLPSREGMDIASFRILLKKGEQLPLTVTGSAGEANMLSNGITSPDDPLEIRMAWVTPSQRKAELQKAVAAAKQHKGKVLVFAFNEGTEGQDRPSLALPDGQDELLSAITKANQNTVVVLNTGDPVTMPWAQKAAAVLQMWYSGQEGAMATADILTGKVNPSGKLPVTFPVTEKDTPLQTAEQFPGVKGRVNYSEGLLVGYRWYDTKAIKPLFAFGHGLSYTRFKYSAPEVKPITDGYQVSFTVSNTGDRDGTDVSQVYLGAAADAPIPMAAKSLAGFEKVTLAKGESKTVSLQLDKRAFSYWDVTTHGWKVLQGKRTVLICDSSACDNNKLQTEIELNL</sequence>
<dbReference type="Gene3D" id="2.60.40.10">
    <property type="entry name" value="Immunoglobulins"/>
    <property type="match status" value="1"/>
</dbReference>
<evidence type="ECO:0000256" key="1">
    <source>
        <dbReference type="ARBA" id="ARBA00005336"/>
    </source>
</evidence>
<dbReference type="GO" id="GO:0005975">
    <property type="term" value="P:carbohydrate metabolic process"/>
    <property type="evidence" value="ECO:0007669"/>
    <property type="project" value="InterPro"/>
</dbReference>